<evidence type="ECO:0000313" key="1">
    <source>
        <dbReference type="EMBL" id="MBB4807006.1"/>
    </source>
</evidence>
<dbReference type="EMBL" id="JACHLE010000002">
    <property type="protein sequence ID" value="MBB4807006.1"/>
    <property type="molecule type" value="Genomic_DNA"/>
</dbReference>
<name>A0A840KCV0_9FLAO</name>
<dbReference type="AlphaFoldDB" id="A0A840KCV0"/>
<keyword evidence="2" id="KW-1185">Reference proteome</keyword>
<evidence type="ECO:0000313" key="2">
    <source>
        <dbReference type="Proteomes" id="UP000592180"/>
    </source>
</evidence>
<comment type="caution">
    <text evidence="1">The sequence shown here is derived from an EMBL/GenBank/DDBJ whole genome shotgun (WGS) entry which is preliminary data.</text>
</comment>
<gene>
    <name evidence="1" type="ORF">HNP38_002302</name>
</gene>
<organism evidence="1 2">
    <name type="scientific">Chryseobacterium defluvii</name>
    <dbReference type="NCBI Taxonomy" id="160396"/>
    <lineage>
        <taxon>Bacteria</taxon>
        <taxon>Pseudomonadati</taxon>
        <taxon>Bacteroidota</taxon>
        <taxon>Flavobacteriia</taxon>
        <taxon>Flavobacteriales</taxon>
        <taxon>Weeksellaceae</taxon>
        <taxon>Chryseobacterium group</taxon>
        <taxon>Chryseobacterium</taxon>
    </lineage>
</organism>
<protein>
    <submittedName>
        <fullName evidence="1">Uncharacterized protein</fullName>
    </submittedName>
</protein>
<proteinExistence type="predicted"/>
<accession>A0A840KCV0</accession>
<sequence length="298" mass="35870">MIDFIKIYTNNKEALETNLKNKFDDTICSLNYYTGELQYPCRRYFENMEVRITNTMAIVRNSIHKYFNMINDLGSNNYTDFYYSDMIKAFDLLQIDLDENIEDCKITNLEFGLNIRTSQSPKTLLENNFIMYNFDDFSQIDTFGGYGYYKQYNRREYLVKIYDKGLQFRLPYNLMRVEIKITDSKMLKNFGIYTTKDIYNKSSLKVLFNHLIKAFDEINIIDNGFTDQKMPHHTKTFIEIGKSSSFWREIKQNKSSSHYYDMRDRYNMLLDKYELNTIKQELKDLLVDKFDLLIEEEY</sequence>
<dbReference type="RefSeq" id="WP_184189494.1">
    <property type="nucleotide sequence ID" value="NZ_JACHLE010000002.1"/>
</dbReference>
<reference evidence="1 2" key="1">
    <citation type="submission" date="2020-08" db="EMBL/GenBank/DDBJ databases">
        <title>Functional genomics of gut bacteria from endangered species of beetles.</title>
        <authorList>
            <person name="Carlos-Shanley C."/>
        </authorList>
    </citation>
    <scope>NUCLEOTIDE SEQUENCE [LARGE SCALE GENOMIC DNA]</scope>
    <source>
        <strain evidence="1 2">S00151</strain>
    </source>
</reference>
<dbReference type="Proteomes" id="UP000592180">
    <property type="component" value="Unassembled WGS sequence"/>
</dbReference>